<evidence type="ECO:0000313" key="1">
    <source>
        <dbReference type="EMBL" id="AJE86083.1"/>
    </source>
</evidence>
<sequence>MADLLGRRPGTAECPACTYRFGSLPPPFGQPEPRRSAAAAGPVAGAGVVGSGSGAARGFGGPPAAAVASGALEPGCVLRSRARALLPYAEPESWLDIESGAARFPRTARELLPYTAFDALGATGVEEALAAGRIDAGLPGTLRALAPRIPGHYDALSMFHRLQHSAEAGAELRAARTVLRPGGHLVLDCANPASWSGRLLARRGAAATGRDPRAVRPLLLTSAELETELARLGFTVLGTGSRGAHIPCELTAAVTRLVPGGRGPGAPGRRVPALLGALCLPLLAAARLLDHLLALALRGPRLANSYRIVARREPDAAVDPAAPVDAPEPTTPGL</sequence>
<name>A0A0B5ETC4_STRA4</name>
<protein>
    <recommendedName>
        <fullName evidence="3">Methyltransferase type 11</fullName>
    </recommendedName>
</protein>
<dbReference type="InterPro" id="IPR029063">
    <property type="entry name" value="SAM-dependent_MTases_sf"/>
</dbReference>
<dbReference type="Proteomes" id="UP000031523">
    <property type="component" value="Chromosome"/>
</dbReference>
<accession>A0A0B5ETC4</accession>
<dbReference type="KEGG" id="sals:SLNWT_5707"/>
<evidence type="ECO:0008006" key="3">
    <source>
        <dbReference type="Google" id="ProtNLM"/>
    </source>
</evidence>
<dbReference type="Gene3D" id="3.40.50.150">
    <property type="entry name" value="Vaccinia Virus protein VP39"/>
    <property type="match status" value="1"/>
</dbReference>
<dbReference type="EMBL" id="CP010519">
    <property type="protein sequence ID" value="AJE86083.1"/>
    <property type="molecule type" value="Genomic_DNA"/>
</dbReference>
<gene>
    <name evidence="1" type="ORF">SLNWT_5707</name>
</gene>
<reference evidence="1 2" key="1">
    <citation type="submission" date="2015-01" db="EMBL/GenBank/DDBJ databases">
        <title>Enhanced salinomycin production by adjusting the supply of polyketide extender units in Streptomyce albus DSM 41398.</title>
        <authorList>
            <person name="Lu C."/>
        </authorList>
    </citation>
    <scope>NUCLEOTIDE SEQUENCE [LARGE SCALE GENOMIC DNA]</scope>
    <source>
        <strain evidence="2">ATCC 21838 / DSM 41398 / FERM P-419 / JCM 4703 / NBRC 107858</strain>
    </source>
</reference>
<dbReference type="SUPFAM" id="SSF53335">
    <property type="entry name" value="S-adenosyl-L-methionine-dependent methyltransferases"/>
    <property type="match status" value="1"/>
</dbReference>
<dbReference type="AlphaFoldDB" id="A0A0B5ETC4"/>
<keyword evidence="2" id="KW-1185">Reference proteome</keyword>
<proteinExistence type="predicted"/>
<evidence type="ECO:0000313" key="2">
    <source>
        <dbReference type="Proteomes" id="UP000031523"/>
    </source>
</evidence>
<dbReference type="Pfam" id="PF13489">
    <property type="entry name" value="Methyltransf_23"/>
    <property type="match status" value="1"/>
</dbReference>
<organism evidence="1 2">
    <name type="scientific">Streptomyces albus (strain ATCC 21838 / DSM 41398 / FERM P-419 / JCM 4703 / NBRC 107858)</name>
    <dbReference type="NCBI Taxonomy" id="1081613"/>
    <lineage>
        <taxon>Bacteria</taxon>
        <taxon>Bacillati</taxon>
        <taxon>Actinomycetota</taxon>
        <taxon>Actinomycetes</taxon>
        <taxon>Kitasatosporales</taxon>
        <taxon>Streptomycetaceae</taxon>
        <taxon>Streptomyces</taxon>
    </lineage>
</organism>